<dbReference type="EMBL" id="JADIKJ010000002">
    <property type="protein sequence ID" value="MFK2899161.1"/>
    <property type="molecule type" value="Genomic_DNA"/>
</dbReference>
<dbReference type="InterPro" id="IPR036866">
    <property type="entry name" value="RibonucZ/Hydroxyglut_hydro"/>
</dbReference>
<evidence type="ECO:0000313" key="2">
    <source>
        <dbReference type="EMBL" id="MFK2899161.1"/>
    </source>
</evidence>
<dbReference type="Gene3D" id="3.60.15.10">
    <property type="entry name" value="Ribonuclease Z/Hydroxyacylglutathione hydrolase-like"/>
    <property type="match status" value="1"/>
</dbReference>
<dbReference type="PANTHER" id="PTHR46018">
    <property type="entry name" value="ZINC PHOSPHODIESTERASE ELAC PROTEIN 1"/>
    <property type="match status" value="1"/>
</dbReference>
<comment type="caution">
    <text evidence="2">The sequence shown here is derived from an EMBL/GenBank/DDBJ whole genome shotgun (WGS) entry which is preliminary data.</text>
</comment>
<evidence type="ECO:0000313" key="3">
    <source>
        <dbReference type="Proteomes" id="UP001620461"/>
    </source>
</evidence>
<gene>
    <name evidence="2" type="ORF">ISP15_02345</name>
</gene>
<dbReference type="InterPro" id="IPR001279">
    <property type="entry name" value="Metallo-B-lactamas"/>
</dbReference>
<proteinExistence type="predicted"/>
<dbReference type="PANTHER" id="PTHR46018:SF7">
    <property type="entry name" value="RIBONUCLEASE Z"/>
    <property type="match status" value="1"/>
</dbReference>
<reference evidence="2 3" key="1">
    <citation type="submission" date="2020-10" db="EMBL/GenBank/DDBJ databases">
        <title>Phylogeny of dyella-like bacteria.</title>
        <authorList>
            <person name="Fu J."/>
        </authorList>
    </citation>
    <scope>NUCLEOTIDE SEQUENCE [LARGE SCALE GENOMIC DNA]</scope>
    <source>
        <strain evidence="2 3">JP1</strain>
    </source>
</reference>
<dbReference type="Proteomes" id="UP001620461">
    <property type="component" value="Unassembled WGS sequence"/>
</dbReference>
<dbReference type="SUPFAM" id="SSF56281">
    <property type="entry name" value="Metallo-hydrolase/oxidoreductase"/>
    <property type="match status" value="1"/>
</dbReference>
<evidence type="ECO:0000259" key="1">
    <source>
        <dbReference type="SMART" id="SM00849"/>
    </source>
</evidence>
<dbReference type="Pfam" id="PF23023">
    <property type="entry name" value="Anti-Pycsar_Apyc1"/>
    <property type="match status" value="1"/>
</dbReference>
<dbReference type="SMART" id="SM00849">
    <property type="entry name" value="Lactamase_B"/>
    <property type="match status" value="1"/>
</dbReference>
<protein>
    <submittedName>
        <fullName evidence="2">MBL fold metallo-hydrolase</fullName>
    </submittedName>
</protein>
<keyword evidence="3" id="KW-1185">Reference proteome</keyword>
<sequence>MNWHLHFLGTGAAHAVELGSSAAVLERDGRPVLLIDCGPDTLDRYLAAYGEPPRALYITHTHMDHVGGLERLFTRLWFHEALRGKTRVFTHAALVPWLQARVADYPGALAEGGVNYWEAFRLVPCSRGFWLDGWWFDVFATRHHRPGTSFGLALQGSFVFTGDTRPIPEMLAQYAGDGELVAHDCGLVGNPSHTGIDDIEREYDQVLRARLLLYHYGSAGDGAALAARGYRIAGTGERVALAPPPPPRLDAG</sequence>
<accession>A0ABW8JDK2</accession>
<organism evidence="2 3">
    <name type="scientific">Dyella jejuensis</name>
    <dbReference type="NCBI Taxonomy" id="1432009"/>
    <lineage>
        <taxon>Bacteria</taxon>
        <taxon>Pseudomonadati</taxon>
        <taxon>Pseudomonadota</taxon>
        <taxon>Gammaproteobacteria</taxon>
        <taxon>Lysobacterales</taxon>
        <taxon>Rhodanobacteraceae</taxon>
        <taxon>Dyella</taxon>
    </lineage>
</organism>
<feature type="domain" description="Metallo-beta-lactamase" evidence="1">
    <location>
        <begin position="19"/>
        <end position="215"/>
    </location>
</feature>
<name>A0ABW8JDK2_9GAMM</name>
<dbReference type="RefSeq" id="WP_404544675.1">
    <property type="nucleotide sequence ID" value="NZ_JADIKJ010000002.1"/>
</dbReference>